<feature type="transmembrane region" description="Helical" evidence="2">
    <location>
        <begin position="21"/>
        <end position="42"/>
    </location>
</feature>
<gene>
    <name evidence="3" type="ORF">N4264_08650</name>
</gene>
<keyword evidence="2" id="KW-0472">Membrane</keyword>
<dbReference type="RefSeq" id="WP_261696637.1">
    <property type="nucleotide sequence ID" value="NZ_CP104694.1"/>
</dbReference>
<dbReference type="InterPro" id="IPR012902">
    <property type="entry name" value="N_methyl_site"/>
</dbReference>
<evidence type="ECO:0000313" key="3">
    <source>
        <dbReference type="EMBL" id="UXI69684.1"/>
    </source>
</evidence>
<protein>
    <submittedName>
        <fullName evidence="3">Prepilin-type N-terminal cleavage/methylation domain-containing protein</fullName>
    </submittedName>
</protein>
<evidence type="ECO:0000313" key="4">
    <source>
        <dbReference type="Proteomes" id="UP001064632"/>
    </source>
</evidence>
<sequence length="794" mass="84954">MTRIHPKTLGRRATGFSLIEAMIALLVLSIGLLALAVLQVTVMRNSGETKARTSALSLAQEKLEELKSFSSLDGYKAIQVGASGSTLSDMTTAAQTGTTFTRSWTVRRYVYDRSTRAFADVGASRVTATDVQLLAFNANLQPGTEFKRVDVTVGWQDAASGASTSITVGDIIDAIDPGDTAAVIQQITSAGKNPLVRIYDPALQEGVVPIAVGNNQSSASSDPKPVQEGSDGNVTTRYTVASYVKDGNDARILRLIDTVVTSCQCTSVQQNNTYGENEGPFAPSYWDGDKFTTPEELPNKPRGWINDRVGQNERLCSVCCRDHHDVSTQTVKFDPFRPSSDFTGGDHNHYRNTNRGGTPAFQLLGDGGNKLYDEACRFVRVDGIYRATTDPRMENVAMLNMERATNGDTSLSSSTTTAYSSFAQKYLESLANSAKGGADQANYPDFTSSSGSLGQLDPVTLRVGGIANLHSRAIFADWVSPETIKKLNCVGTDSTNTECSMVYPSYQTMSALQIMPFVAINLTNIGEWAENSARQIITMRNEAIPNDASTSFVRGEVTAVKSGNAVGTANSYRGADALTDQYPIDPNDAGYGVTTRPEPFSVARNVQVTGGVTQNARFVLEVIDSTADSGNFPSGGINVTSCTRGAGKVGTDPTDGSKLETNEHLCAVDSQATTMTLILSNYNRVTNIVCPTGSKGNNYSYVANSYPPVCEGSKNHDIVAATSYVNRDYKLCNVASPVSGATFTSPVETNPSTSTPKDPTKEVTTIVLTMTPDASVFDLKRALTTFVKQTGTCP</sequence>
<organism evidence="3 4">
    <name type="scientific">Tahibacter amnicola</name>
    <dbReference type="NCBI Taxonomy" id="2976241"/>
    <lineage>
        <taxon>Bacteria</taxon>
        <taxon>Pseudomonadati</taxon>
        <taxon>Pseudomonadota</taxon>
        <taxon>Gammaproteobacteria</taxon>
        <taxon>Lysobacterales</taxon>
        <taxon>Rhodanobacteraceae</taxon>
        <taxon>Tahibacter</taxon>
    </lineage>
</organism>
<dbReference type="Proteomes" id="UP001064632">
    <property type="component" value="Chromosome"/>
</dbReference>
<keyword evidence="2" id="KW-1133">Transmembrane helix</keyword>
<accession>A0ABY6BIU2</accession>
<evidence type="ECO:0000256" key="1">
    <source>
        <dbReference type="SAM" id="MobiDB-lite"/>
    </source>
</evidence>
<dbReference type="EMBL" id="CP104694">
    <property type="protein sequence ID" value="UXI69684.1"/>
    <property type="molecule type" value="Genomic_DNA"/>
</dbReference>
<dbReference type="Pfam" id="PF07963">
    <property type="entry name" value="N_methyl"/>
    <property type="match status" value="1"/>
</dbReference>
<name>A0ABY6BIU2_9GAMM</name>
<evidence type="ECO:0000256" key="2">
    <source>
        <dbReference type="SAM" id="Phobius"/>
    </source>
</evidence>
<reference evidence="3" key="1">
    <citation type="submission" date="2022-09" db="EMBL/GenBank/DDBJ databases">
        <title>Tahibacter sp. nov., isolated from a fresh water.</title>
        <authorList>
            <person name="Baek J.H."/>
            <person name="Lee J.K."/>
            <person name="Kim J.M."/>
            <person name="Jeon C.O."/>
        </authorList>
    </citation>
    <scope>NUCLEOTIDE SEQUENCE</scope>
    <source>
        <strain evidence="3">W38</strain>
    </source>
</reference>
<keyword evidence="4" id="KW-1185">Reference proteome</keyword>
<proteinExistence type="predicted"/>
<dbReference type="PROSITE" id="PS00409">
    <property type="entry name" value="PROKAR_NTER_METHYL"/>
    <property type="match status" value="1"/>
</dbReference>
<feature type="region of interest" description="Disordered" evidence="1">
    <location>
        <begin position="214"/>
        <end position="233"/>
    </location>
</feature>
<keyword evidence="2" id="KW-0812">Transmembrane</keyword>